<dbReference type="Proteomes" id="UP000030669">
    <property type="component" value="Unassembled WGS sequence"/>
</dbReference>
<dbReference type="RefSeq" id="XP_007870351.1">
    <property type="nucleotide sequence ID" value="XM_007872160.1"/>
</dbReference>
<keyword evidence="3" id="KW-1185">Reference proteome</keyword>
<keyword evidence="1" id="KW-0732">Signal</keyword>
<evidence type="ECO:0008006" key="4">
    <source>
        <dbReference type="Google" id="ProtNLM"/>
    </source>
</evidence>
<reference evidence="2 3" key="1">
    <citation type="journal article" date="2012" name="Science">
        <title>The Paleozoic origin of enzymatic lignin decomposition reconstructed from 31 fungal genomes.</title>
        <authorList>
            <person name="Floudas D."/>
            <person name="Binder M."/>
            <person name="Riley R."/>
            <person name="Barry K."/>
            <person name="Blanchette R.A."/>
            <person name="Henrissat B."/>
            <person name="Martinez A.T."/>
            <person name="Otillar R."/>
            <person name="Spatafora J.W."/>
            <person name="Yadav J.S."/>
            <person name="Aerts A."/>
            <person name="Benoit I."/>
            <person name="Boyd A."/>
            <person name="Carlson A."/>
            <person name="Copeland A."/>
            <person name="Coutinho P.M."/>
            <person name="de Vries R.P."/>
            <person name="Ferreira P."/>
            <person name="Findley K."/>
            <person name="Foster B."/>
            <person name="Gaskell J."/>
            <person name="Glotzer D."/>
            <person name="Gorecki P."/>
            <person name="Heitman J."/>
            <person name="Hesse C."/>
            <person name="Hori C."/>
            <person name="Igarashi K."/>
            <person name="Jurgens J.A."/>
            <person name="Kallen N."/>
            <person name="Kersten P."/>
            <person name="Kohler A."/>
            <person name="Kuees U."/>
            <person name="Kumar T.K.A."/>
            <person name="Kuo A."/>
            <person name="LaButti K."/>
            <person name="Larrondo L.F."/>
            <person name="Lindquist E."/>
            <person name="Ling A."/>
            <person name="Lombard V."/>
            <person name="Lucas S."/>
            <person name="Lundell T."/>
            <person name="Martin R."/>
            <person name="McLaughlin D.J."/>
            <person name="Morgenstern I."/>
            <person name="Morin E."/>
            <person name="Murat C."/>
            <person name="Nagy L.G."/>
            <person name="Nolan M."/>
            <person name="Ohm R.A."/>
            <person name="Patyshakuliyeva A."/>
            <person name="Rokas A."/>
            <person name="Ruiz-Duenas F.J."/>
            <person name="Sabat G."/>
            <person name="Salamov A."/>
            <person name="Samejima M."/>
            <person name="Schmutz J."/>
            <person name="Slot J.C."/>
            <person name="St John F."/>
            <person name="Stenlid J."/>
            <person name="Sun H."/>
            <person name="Sun S."/>
            <person name="Syed K."/>
            <person name="Tsang A."/>
            <person name="Wiebenga A."/>
            <person name="Young D."/>
            <person name="Pisabarro A."/>
            <person name="Eastwood D.C."/>
            <person name="Martin F."/>
            <person name="Cullen D."/>
            <person name="Grigoriev I.V."/>
            <person name="Hibbett D.S."/>
        </authorList>
    </citation>
    <scope>NUCLEOTIDE SEQUENCE [LARGE SCALE GENOMIC DNA]</scope>
    <source>
        <strain evidence="2 3">ATCC 11539</strain>
    </source>
</reference>
<feature type="signal peptide" evidence="1">
    <location>
        <begin position="1"/>
        <end position="21"/>
    </location>
</feature>
<proteinExistence type="predicted"/>
<organism evidence="2 3">
    <name type="scientific">Gloeophyllum trabeum (strain ATCC 11539 / FP-39264 / Madison 617)</name>
    <name type="common">Brown rot fungus</name>
    <dbReference type="NCBI Taxonomy" id="670483"/>
    <lineage>
        <taxon>Eukaryota</taxon>
        <taxon>Fungi</taxon>
        <taxon>Dikarya</taxon>
        <taxon>Basidiomycota</taxon>
        <taxon>Agaricomycotina</taxon>
        <taxon>Agaricomycetes</taxon>
        <taxon>Gloeophyllales</taxon>
        <taxon>Gloeophyllaceae</taxon>
        <taxon>Gloeophyllum</taxon>
    </lineage>
</organism>
<dbReference type="AlphaFoldDB" id="S7PVH1"/>
<gene>
    <name evidence="2" type="ORF">GLOTRDRAFT_133253</name>
</gene>
<evidence type="ECO:0000256" key="1">
    <source>
        <dbReference type="SAM" id="SignalP"/>
    </source>
</evidence>
<feature type="chain" id="PRO_5004544078" description="Hydrophobin" evidence="1">
    <location>
        <begin position="22"/>
        <end position="113"/>
    </location>
</feature>
<dbReference type="HOGENOM" id="CLU_2133760_0_0_1"/>
<dbReference type="EMBL" id="KB469311">
    <property type="protein sequence ID" value="EPQ51392.1"/>
    <property type="molecule type" value="Genomic_DNA"/>
</dbReference>
<sequence>MQFFTLAKLAVVVTYVGATVASPAAHEARQLSCLAQACTPAIGCCAGAACTSVSALGISILGVSIVYAPQPPATSSAPAARTAALMSPELPSLASLFLAKTLGLAFLRSSEGA</sequence>
<evidence type="ECO:0000313" key="2">
    <source>
        <dbReference type="EMBL" id="EPQ51392.1"/>
    </source>
</evidence>
<dbReference type="KEGG" id="gtr:GLOTRDRAFT_133253"/>
<dbReference type="GeneID" id="19302693"/>
<name>S7PVH1_GLOTA</name>
<evidence type="ECO:0000313" key="3">
    <source>
        <dbReference type="Proteomes" id="UP000030669"/>
    </source>
</evidence>
<protein>
    <recommendedName>
        <fullName evidence="4">Hydrophobin</fullName>
    </recommendedName>
</protein>
<accession>S7PVH1</accession>